<dbReference type="PANTHER" id="PTHR18901">
    <property type="entry name" value="2-DEOXYGLUCOSE-6-PHOSPHATE PHOSPHATASE 2"/>
    <property type="match status" value="1"/>
</dbReference>
<dbReference type="SFLD" id="SFLDG01135">
    <property type="entry name" value="C1.5.6:_HAD__Beta-PGM__Phospha"/>
    <property type="match status" value="1"/>
</dbReference>
<gene>
    <name evidence="1" type="ORF">A130_03985</name>
</gene>
<comment type="caution">
    <text evidence="1">The sequence shown here is derived from an EMBL/GenBank/DDBJ whole genome shotgun (WGS) entry which is preliminary data.</text>
</comment>
<dbReference type="RefSeq" id="WP_017052410.1">
    <property type="nucleotide sequence ID" value="NZ_AJYW02000071.1"/>
</dbReference>
<dbReference type="EMBL" id="AJYW02000071">
    <property type="protein sequence ID" value="OEE77801.1"/>
    <property type="molecule type" value="Genomic_DNA"/>
</dbReference>
<dbReference type="AlphaFoldDB" id="A0A1E5D2U0"/>
<proteinExistence type="predicted"/>
<dbReference type="Pfam" id="PF13419">
    <property type="entry name" value="HAD_2"/>
    <property type="match status" value="1"/>
</dbReference>
<dbReference type="PANTHER" id="PTHR18901:SF38">
    <property type="entry name" value="PSEUDOURIDINE-5'-PHOSPHATASE"/>
    <property type="match status" value="1"/>
</dbReference>
<dbReference type="InterPro" id="IPR023198">
    <property type="entry name" value="PGP-like_dom2"/>
</dbReference>
<dbReference type="InterPro" id="IPR036412">
    <property type="entry name" value="HAD-like_sf"/>
</dbReference>
<dbReference type="SFLD" id="SFLDG01129">
    <property type="entry name" value="C1.5:_HAD__Beta-PGM__Phosphata"/>
    <property type="match status" value="1"/>
</dbReference>
<dbReference type="InterPro" id="IPR023214">
    <property type="entry name" value="HAD_sf"/>
</dbReference>
<keyword evidence="2" id="KW-1185">Reference proteome</keyword>
<evidence type="ECO:0000313" key="2">
    <source>
        <dbReference type="Proteomes" id="UP000094165"/>
    </source>
</evidence>
<dbReference type="CDD" id="cd07505">
    <property type="entry name" value="HAD_BPGM-like"/>
    <property type="match status" value="1"/>
</dbReference>
<dbReference type="NCBIfam" id="TIGR01509">
    <property type="entry name" value="HAD-SF-IA-v3"/>
    <property type="match status" value="1"/>
</dbReference>
<sequence>MIKALLFDMDGLIFDTEWIYKESWQYATHLQGFELSDELYYAFIGVQDKDCERLLTLHVSEKIDLDMHRNTRNAYFNSMRDSGGIKYKFGFHDLFSTLKSKNLKCALVTSSPRSDVERNFEGSLYLDQFDAIITADSVAQGKPSPDGYLKAMQQLGIAPETCLVLEDSNNGVLAGLKAGCITAMIPDLLGPRPDIEPHIHYILRDLESAIGIIDSDSDSDSDSVLICEN</sequence>
<dbReference type="Gene3D" id="1.10.150.240">
    <property type="entry name" value="Putative phosphatase, domain 2"/>
    <property type="match status" value="1"/>
</dbReference>
<dbReference type="InterPro" id="IPR006439">
    <property type="entry name" value="HAD-SF_hydro_IA"/>
</dbReference>
<dbReference type="SUPFAM" id="SSF56784">
    <property type="entry name" value="HAD-like"/>
    <property type="match status" value="1"/>
</dbReference>
<protein>
    <submittedName>
        <fullName evidence="1">Haloacid dehalogenase</fullName>
    </submittedName>
</protein>
<dbReference type="Gene3D" id="3.40.50.1000">
    <property type="entry name" value="HAD superfamily/HAD-like"/>
    <property type="match status" value="1"/>
</dbReference>
<reference evidence="1 2" key="1">
    <citation type="journal article" date="2012" name="Science">
        <title>Ecological populations of bacteria act as socially cohesive units of antibiotic production and resistance.</title>
        <authorList>
            <person name="Cordero O.X."/>
            <person name="Wildschutte H."/>
            <person name="Kirkup B."/>
            <person name="Proehl S."/>
            <person name="Ngo L."/>
            <person name="Hussain F."/>
            <person name="Le Roux F."/>
            <person name="Mincer T."/>
            <person name="Polz M.F."/>
        </authorList>
    </citation>
    <scope>NUCLEOTIDE SEQUENCE [LARGE SCALE GENOMIC DNA]</scope>
    <source>
        <strain evidence="1 2">FF-238</strain>
    </source>
</reference>
<dbReference type="SFLD" id="SFLDS00003">
    <property type="entry name" value="Haloacid_Dehalogenase"/>
    <property type="match status" value="1"/>
</dbReference>
<evidence type="ECO:0000313" key="1">
    <source>
        <dbReference type="EMBL" id="OEE77801.1"/>
    </source>
</evidence>
<dbReference type="InterPro" id="IPR041492">
    <property type="entry name" value="HAD_2"/>
</dbReference>
<dbReference type="Proteomes" id="UP000094165">
    <property type="component" value="Unassembled WGS sequence"/>
</dbReference>
<accession>A0A1E5D2U0</accession>
<name>A0A1E5D2U0_9VIBR</name>
<organism evidence="1 2">
    <name type="scientific">Vibrio genomosp. F6 str. FF-238</name>
    <dbReference type="NCBI Taxonomy" id="1191298"/>
    <lineage>
        <taxon>Bacteria</taxon>
        <taxon>Pseudomonadati</taxon>
        <taxon>Pseudomonadota</taxon>
        <taxon>Gammaproteobacteria</taxon>
        <taxon>Vibrionales</taxon>
        <taxon>Vibrionaceae</taxon>
        <taxon>Vibrio</taxon>
    </lineage>
</organism>